<dbReference type="Proteomes" id="UP000309561">
    <property type="component" value="Unassembled WGS sequence"/>
</dbReference>
<organism evidence="1 2">
    <name type="scientific">Sulfurimonas crateris</name>
    <dbReference type="NCBI Taxonomy" id="2574727"/>
    <lineage>
        <taxon>Bacteria</taxon>
        <taxon>Pseudomonadati</taxon>
        <taxon>Campylobacterota</taxon>
        <taxon>Epsilonproteobacteria</taxon>
        <taxon>Campylobacterales</taxon>
        <taxon>Sulfurimonadaceae</taxon>
        <taxon>Sulfurimonas</taxon>
    </lineage>
</organism>
<evidence type="ECO:0000313" key="2">
    <source>
        <dbReference type="Proteomes" id="UP000309561"/>
    </source>
</evidence>
<gene>
    <name evidence="1" type="ORF">FCU45_03650</name>
</gene>
<protein>
    <recommendedName>
        <fullName evidence="3">DUF2249 domain-containing protein</fullName>
    </recommendedName>
</protein>
<reference evidence="1 2" key="1">
    <citation type="submission" date="2019-04" db="EMBL/GenBank/DDBJ databases">
        <title>Sulfurimonas crateris sp. nov. a facultative anaerobic sulfur-oxidizing chemolithautotrophic bacterium isolated from a terrestrial mud vulcano.</title>
        <authorList>
            <person name="Ratnikova N.M."/>
            <person name="Slobodkin A.I."/>
            <person name="Merkel A.Y."/>
            <person name="Novikov A."/>
            <person name="Bonch-Osmolovskaya E.A."/>
            <person name="Slobodkina G.B."/>
        </authorList>
    </citation>
    <scope>NUCLEOTIDE SEQUENCE [LARGE SCALE GENOMIC DNA]</scope>
    <source>
        <strain evidence="1 2">SN118</strain>
    </source>
</reference>
<keyword evidence="2" id="KW-1185">Reference proteome</keyword>
<evidence type="ECO:0008006" key="3">
    <source>
        <dbReference type="Google" id="ProtNLM"/>
    </source>
</evidence>
<comment type="caution">
    <text evidence="1">The sequence shown here is derived from an EMBL/GenBank/DDBJ whole genome shotgun (WGS) entry which is preliminary data.</text>
</comment>
<dbReference type="RefSeq" id="WP_137012384.1">
    <property type="nucleotide sequence ID" value="NZ_SZPX01000002.1"/>
</dbReference>
<dbReference type="OrthoDB" id="14666at2"/>
<proteinExistence type="predicted"/>
<dbReference type="EMBL" id="SZPX01000002">
    <property type="protein sequence ID" value="TKI70390.1"/>
    <property type="molecule type" value="Genomic_DNA"/>
</dbReference>
<evidence type="ECO:0000313" key="1">
    <source>
        <dbReference type="EMBL" id="TKI70390.1"/>
    </source>
</evidence>
<sequence>MKKELIEVPRTTLDFFKYEEDGLTYYEYDATGCQPPEPMVNTMVGLSLLKSKNDRLVGIFFHEPFPLYERIPLTISHEAAQLESGDFRITFKLEE</sequence>
<name>A0A4U2ZA55_9BACT</name>
<dbReference type="AlphaFoldDB" id="A0A4U2ZA55"/>
<accession>A0A4U2ZA55</accession>